<proteinExistence type="predicted"/>
<evidence type="ECO:0000259" key="3">
    <source>
        <dbReference type="PROSITE" id="PS50977"/>
    </source>
</evidence>
<name>W6JVE2_9MICO</name>
<dbReference type="Proteomes" id="UP000035763">
    <property type="component" value="Unassembled WGS sequence"/>
</dbReference>
<dbReference type="InterPro" id="IPR001647">
    <property type="entry name" value="HTH_TetR"/>
</dbReference>
<dbReference type="RefSeq" id="WP_048698393.1">
    <property type="nucleotide sequence ID" value="NZ_HG764815.1"/>
</dbReference>
<dbReference type="PANTHER" id="PTHR30055">
    <property type="entry name" value="HTH-TYPE TRANSCRIPTIONAL REGULATOR RUTR"/>
    <property type="match status" value="1"/>
</dbReference>
<dbReference type="InterPro" id="IPR009057">
    <property type="entry name" value="Homeodomain-like_sf"/>
</dbReference>
<reference evidence="4 5" key="1">
    <citation type="journal article" date="2013" name="ISME J.">
        <title>A metabolic model for members of the genus Tetrasphaera involved in enhanced biological phosphorus removal.</title>
        <authorList>
            <person name="Kristiansen R."/>
            <person name="Nguyen H.T.T."/>
            <person name="Saunders A.M."/>
            <person name="Nielsen J.L."/>
            <person name="Wimmer R."/>
            <person name="Le V.Q."/>
            <person name="McIlroy S.J."/>
            <person name="Petrovski S."/>
            <person name="Seviour R.J."/>
            <person name="Calteau A."/>
            <person name="Nielsen K.L."/>
            <person name="Nielsen P.H."/>
        </authorList>
    </citation>
    <scope>NUCLEOTIDE SEQUENCE [LARGE SCALE GENOMIC DNA]</scope>
    <source>
        <strain evidence="4 5">Ben110</strain>
    </source>
</reference>
<dbReference type="InterPro" id="IPR041673">
    <property type="entry name" value="TetR_C_23"/>
</dbReference>
<sequence>MGKTEETREKLVVAALASFRERGYDATTMRLIAAEAGVSQGNAYYYFEGKEALVQELYVRIQAEHRAAVAGRLRSGASLAHNLATVLHTGLDVMAPYHSFGTTLLQSALRTTSPVSPFAPDSQAAREAAIWLMREAVDRSRPRIGGRLGEQLPRLLWLAYLGVTLHWVIDGSPGQQRTRELVDRVSPLLGKAIRLAGTPVAKPFVTDLTALVDAMTAPGRAGTP</sequence>
<dbReference type="InterPro" id="IPR036271">
    <property type="entry name" value="Tet_transcr_reg_TetR-rel_C_sf"/>
</dbReference>
<dbReference type="PROSITE" id="PS50977">
    <property type="entry name" value="HTH_TETR_2"/>
    <property type="match status" value="1"/>
</dbReference>
<dbReference type="AlphaFoldDB" id="W6JVE2"/>
<dbReference type="SUPFAM" id="SSF48498">
    <property type="entry name" value="Tetracyclin repressor-like, C-terminal domain"/>
    <property type="match status" value="1"/>
</dbReference>
<dbReference type="GO" id="GO:0000976">
    <property type="term" value="F:transcription cis-regulatory region binding"/>
    <property type="evidence" value="ECO:0007669"/>
    <property type="project" value="TreeGrafter"/>
</dbReference>
<feature type="domain" description="HTH tetR-type" evidence="3">
    <location>
        <begin position="5"/>
        <end position="65"/>
    </location>
</feature>
<protein>
    <submittedName>
        <fullName evidence="4">Transcriptional regulator, TetR family</fullName>
    </submittedName>
</protein>
<dbReference type="InterPro" id="IPR023772">
    <property type="entry name" value="DNA-bd_HTH_TetR-type_CS"/>
</dbReference>
<evidence type="ECO:0000313" key="5">
    <source>
        <dbReference type="Proteomes" id="UP000035763"/>
    </source>
</evidence>
<dbReference type="OrthoDB" id="116659at2"/>
<dbReference type="Pfam" id="PF00440">
    <property type="entry name" value="TetR_N"/>
    <property type="match status" value="1"/>
</dbReference>
<dbReference type="PROSITE" id="PS01081">
    <property type="entry name" value="HTH_TETR_1"/>
    <property type="match status" value="1"/>
</dbReference>
<keyword evidence="5" id="KW-1185">Reference proteome</keyword>
<feature type="DNA-binding region" description="H-T-H motif" evidence="2">
    <location>
        <begin position="28"/>
        <end position="47"/>
    </location>
</feature>
<dbReference type="EMBL" id="CAJA01000127">
    <property type="protein sequence ID" value="CCH72937.1"/>
    <property type="molecule type" value="Genomic_DNA"/>
</dbReference>
<evidence type="ECO:0000256" key="1">
    <source>
        <dbReference type="ARBA" id="ARBA00023125"/>
    </source>
</evidence>
<dbReference type="STRING" id="1193182.BN11_2120003"/>
<keyword evidence="1 2" id="KW-0238">DNA-binding</keyword>
<dbReference type="Gene3D" id="1.10.357.10">
    <property type="entry name" value="Tetracycline Repressor, domain 2"/>
    <property type="match status" value="1"/>
</dbReference>
<dbReference type="PRINTS" id="PR00455">
    <property type="entry name" value="HTHTETR"/>
</dbReference>
<organism evidence="4 5">
    <name type="scientific">Nostocoides australiense Ben110</name>
    <dbReference type="NCBI Taxonomy" id="1193182"/>
    <lineage>
        <taxon>Bacteria</taxon>
        <taxon>Bacillati</taxon>
        <taxon>Actinomycetota</taxon>
        <taxon>Actinomycetes</taxon>
        <taxon>Micrococcales</taxon>
        <taxon>Intrasporangiaceae</taxon>
        <taxon>Nostocoides</taxon>
    </lineage>
</organism>
<evidence type="ECO:0000256" key="2">
    <source>
        <dbReference type="PROSITE-ProRule" id="PRU00335"/>
    </source>
</evidence>
<gene>
    <name evidence="4" type="ORF">BN11_2120003</name>
</gene>
<dbReference type="GO" id="GO:0003700">
    <property type="term" value="F:DNA-binding transcription factor activity"/>
    <property type="evidence" value="ECO:0007669"/>
    <property type="project" value="TreeGrafter"/>
</dbReference>
<evidence type="ECO:0000313" key="4">
    <source>
        <dbReference type="EMBL" id="CCH72937.1"/>
    </source>
</evidence>
<comment type="caution">
    <text evidence="4">The sequence shown here is derived from an EMBL/GenBank/DDBJ whole genome shotgun (WGS) entry which is preliminary data.</text>
</comment>
<dbReference type="SUPFAM" id="SSF46689">
    <property type="entry name" value="Homeodomain-like"/>
    <property type="match status" value="1"/>
</dbReference>
<dbReference type="InterPro" id="IPR050109">
    <property type="entry name" value="HTH-type_TetR-like_transc_reg"/>
</dbReference>
<dbReference type="Pfam" id="PF17931">
    <property type="entry name" value="TetR_C_23"/>
    <property type="match status" value="1"/>
</dbReference>
<accession>W6JVE2</accession>
<dbReference type="PANTHER" id="PTHR30055:SF146">
    <property type="entry name" value="HTH-TYPE TRANSCRIPTIONAL DUAL REGULATOR CECR"/>
    <property type="match status" value="1"/>
</dbReference>